<dbReference type="Proteomes" id="UP000199005">
    <property type="component" value="Unassembled WGS sequence"/>
</dbReference>
<accession>A0A1H6VL03</accession>
<dbReference type="AlphaFoldDB" id="A0A1H6VL03"/>
<evidence type="ECO:0000313" key="1">
    <source>
        <dbReference type="EMBL" id="SEJ01410.1"/>
    </source>
</evidence>
<gene>
    <name evidence="1" type="ORF">SAMN04244579_02795</name>
</gene>
<reference evidence="1 2" key="1">
    <citation type="submission" date="2016-10" db="EMBL/GenBank/DDBJ databases">
        <authorList>
            <person name="de Groot N.N."/>
        </authorList>
    </citation>
    <scope>NUCLEOTIDE SEQUENCE [LARGE SCALE GENOMIC DNA]</scope>
    <source>
        <strain evidence="1 2">DSM 1041</strain>
    </source>
</reference>
<dbReference type="RefSeq" id="WP_090900383.1">
    <property type="nucleotide sequence ID" value="NZ_FNYO01000032.1"/>
</dbReference>
<organism evidence="1 2">
    <name type="scientific">Azotobacter beijerinckii</name>
    <dbReference type="NCBI Taxonomy" id="170623"/>
    <lineage>
        <taxon>Bacteria</taxon>
        <taxon>Pseudomonadati</taxon>
        <taxon>Pseudomonadota</taxon>
        <taxon>Gammaproteobacteria</taxon>
        <taxon>Pseudomonadales</taxon>
        <taxon>Pseudomonadaceae</taxon>
        <taxon>Azotobacter</taxon>
    </lineage>
</organism>
<evidence type="ECO:0000313" key="2">
    <source>
        <dbReference type="Proteomes" id="UP000199005"/>
    </source>
</evidence>
<dbReference type="EMBL" id="FNYO01000032">
    <property type="protein sequence ID" value="SEJ01410.1"/>
    <property type="molecule type" value="Genomic_DNA"/>
</dbReference>
<protein>
    <recommendedName>
        <fullName evidence="3">Apea-like HEPN domain-containing protein</fullName>
    </recommendedName>
</protein>
<proteinExistence type="predicted"/>
<sequence length="373" mass="42264">MSMLAFLPWLQITTHQNAAEFQLVPFQRGLAPAGQGTPEQDILDGVLAPYHAGGAPIAYATLIQTTGGNLTRDLSDEERGALFIFSELLSVAGLSARELFGPGGMGYRNRDSFRLVIQGFSDDHHGTAITTRRRDGSTTNYLTEDDYHVQKPEHIPLPHGNTALDFKLLEPLLDYRESKDWEAIYEAILGFNLANTDSSDISEHIEAVLLVSALERLFECPHGKKDDLAKHFSASVKPTETIDPNTVFTSSQTLKFKKSKSVRDMWIRDFFRLRGNLAHGKIESKYPPEWSLRNHLLLGSFVFPLALKLKLQASNVYQLTEHDCEAIDMFEKQLLHDHFAPVENRHNHSAYPWNRVKDEADQRRLGWSEKDFF</sequence>
<evidence type="ECO:0008006" key="3">
    <source>
        <dbReference type="Google" id="ProtNLM"/>
    </source>
</evidence>
<name>A0A1H6VL03_9GAMM</name>